<keyword evidence="5" id="KW-0276">Fatty acid metabolism</keyword>
<keyword evidence="8" id="KW-0443">Lipid metabolism</keyword>
<evidence type="ECO:0000256" key="2">
    <source>
        <dbReference type="ARBA" id="ARBA00009295"/>
    </source>
</evidence>
<dbReference type="Proteomes" id="UP000499080">
    <property type="component" value="Unassembled WGS sequence"/>
</dbReference>
<keyword evidence="7" id="KW-0560">Oxidoreductase</keyword>
<organism evidence="12 13">
    <name type="scientific">Araneus ventricosus</name>
    <name type="common">Orbweaver spider</name>
    <name type="synonym">Epeira ventricosa</name>
    <dbReference type="NCBI Taxonomy" id="182803"/>
    <lineage>
        <taxon>Eukaryota</taxon>
        <taxon>Metazoa</taxon>
        <taxon>Ecdysozoa</taxon>
        <taxon>Arthropoda</taxon>
        <taxon>Chelicerata</taxon>
        <taxon>Arachnida</taxon>
        <taxon>Araneae</taxon>
        <taxon>Araneomorphae</taxon>
        <taxon>Entelegynae</taxon>
        <taxon>Araneoidea</taxon>
        <taxon>Araneidae</taxon>
        <taxon>Araneus</taxon>
    </lineage>
</organism>
<dbReference type="GO" id="GO:0004768">
    <property type="term" value="F:stearoyl-CoA 9-desaturase activity"/>
    <property type="evidence" value="ECO:0007669"/>
    <property type="project" value="TreeGrafter"/>
</dbReference>
<dbReference type="EMBL" id="BGPR01001207">
    <property type="protein sequence ID" value="GBM48227.1"/>
    <property type="molecule type" value="Genomic_DNA"/>
</dbReference>
<comment type="caution">
    <text evidence="12">The sequence shown here is derived from an EMBL/GenBank/DDBJ whole genome shotgun (WGS) entry which is preliminary data.</text>
</comment>
<reference evidence="12 13" key="1">
    <citation type="journal article" date="2019" name="Sci. Rep.">
        <title>Orb-weaving spider Araneus ventricosus genome elucidates the spidroin gene catalogue.</title>
        <authorList>
            <person name="Kono N."/>
            <person name="Nakamura H."/>
            <person name="Ohtoshi R."/>
            <person name="Moran D.A.P."/>
            <person name="Shinohara A."/>
            <person name="Yoshida Y."/>
            <person name="Fujiwara M."/>
            <person name="Mori M."/>
            <person name="Tomita M."/>
            <person name="Arakawa K."/>
        </authorList>
    </citation>
    <scope>NUCLEOTIDE SEQUENCE [LARGE SCALE GENOMIC DNA]</scope>
</reference>
<dbReference type="OrthoDB" id="10260134at2759"/>
<protein>
    <submittedName>
        <fullName evidence="12">Stearoyl-CoA desaturase 5</fullName>
    </submittedName>
</protein>
<comment type="subcellular location">
    <subcellularLocation>
        <location evidence="1">Membrane</location>
        <topology evidence="1">Multi-pass membrane protein</topology>
    </subcellularLocation>
</comment>
<dbReference type="PANTHER" id="PTHR11351">
    <property type="entry name" value="ACYL-COA DESATURASE"/>
    <property type="match status" value="1"/>
</dbReference>
<gene>
    <name evidence="12" type="primary">SCD5_48</name>
    <name evidence="12" type="ORF">AVEN_72494_1</name>
</gene>
<dbReference type="PANTHER" id="PTHR11351:SF31">
    <property type="entry name" value="DESATURASE 1, ISOFORM A-RELATED"/>
    <property type="match status" value="1"/>
</dbReference>
<evidence type="ECO:0000256" key="10">
    <source>
        <dbReference type="ARBA" id="ARBA00023160"/>
    </source>
</evidence>
<accession>A0A4Y2G4S2</accession>
<keyword evidence="9" id="KW-0472">Membrane</keyword>
<dbReference type="GO" id="GO:0005506">
    <property type="term" value="F:iron ion binding"/>
    <property type="evidence" value="ECO:0007669"/>
    <property type="project" value="TreeGrafter"/>
</dbReference>
<evidence type="ECO:0000256" key="11">
    <source>
        <dbReference type="SAM" id="MobiDB-lite"/>
    </source>
</evidence>
<evidence type="ECO:0000256" key="5">
    <source>
        <dbReference type="ARBA" id="ARBA00022832"/>
    </source>
</evidence>
<keyword evidence="4" id="KW-0812">Transmembrane</keyword>
<feature type="compositionally biased region" description="Polar residues" evidence="11">
    <location>
        <begin position="18"/>
        <end position="30"/>
    </location>
</feature>
<evidence type="ECO:0000313" key="12">
    <source>
        <dbReference type="EMBL" id="GBM48227.1"/>
    </source>
</evidence>
<evidence type="ECO:0000256" key="9">
    <source>
        <dbReference type="ARBA" id="ARBA00023136"/>
    </source>
</evidence>
<proteinExistence type="inferred from homology"/>
<feature type="region of interest" description="Disordered" evidence="11">
    <location>
        <begin position="1"/>
        <end position="31"/>
    </location>
</feature>
<name>A0A4Y2G4S2_ARAVE</name>
<evidence type="ECO:0000256" key="7">
    <source>
        <dbReference type="ARBA" id="ARBA00023002"/>
    </source>
</evidence>
<sequence>MGEWTSNDENIPKRRQEISSLPTGENTPKQARQVFPYPLEEIKLDMSSHVPQYMANDKFTSKYSVNFGATILPGDHGRSASVVVPSLLQSQVATQSFTLHSEHRRISGKLLPIQIPEKSINNIYEWCRDHRVHHKFTETDADPHNIKRGFFFAHIGWLMCRKHPDVAKKGKTISVEDLMADPIVRFQRRLEYFNHFCKLLLNLP</sequence>
<evidence type="ECO:0000256" key="3">
    <source>
        <dbReference type="ARBA" id="ARBA00022516"/>
    </source>
</evidence>
<dbReference type="GO" id="GO:0006636">
    <property type="term" value="P:unsaturated fatty acid biosynthetic process"/>
    <property type="evidence" value="ECO:0007669"/>
    <property type="project" value="TreeGrafter"/>
</dbReference>
<keyword evidence="10" id="KW-0275">Fatty acid biosynthesis</keyword>
<keyword evidence="13" id="KW-1185">Reference proteome</keyword>
<evidence type="ECO:0000313" key="13">
    <source>
        <dbReference type="Proteomes" id="UP000499080"/>
    </source>
</evidence>
<comment type="similarity">
    <text evidence="2">Belongs to the fatty acid desaturase type 1 family.</text>
</comment>
<dbReference type="AlphaFoldDB" id="A0A4Y2G4S2"/>
<keyword evidence="3" id="KW-0444">Lipid biosynthesis</keyword>
<evidence type="ECO:0000256" key="8">
    <source>
        <dbReference type="ARBA" id="ARBA00023098"/>
    </source>
</evidence>
<evidence type="ECO:0000256" key="1">
    <source>
        <dbReference type="ARBA" id="ARBA00004141"/>
    </source>
</evidence>
<dbReference type="InterPro" id="IPR015876">
    <property type="entry name" value="Acyl-CoA_DS"/>
</dbReference>
<keyword evidence="6" id="KW-1133">Transmembrane helix</keyword>
<evidence type="ECO:0000256" key="4">
    <source>
        <dbReference type="ARBA" id="ARBA00022692"/>
    </source>
</evidence>
<dbReference type="GO" id="GO:0005789">
    <property type="term" value="C:endoplasmic reticulum membrane"/>
    <property type="evidence" value="ECO:0007669"/>
    <property type="project" value="TreeGrafter"/>
</dbReference>
<evidence type="ECO:0000256" key="6">
    <source>
        <dbReference type="ARBA" id="ARBA00022989"/>
    </source>
</evidence>